<dbReference type="InterPro" id="IPR025659">
    <property type="entry name" value="Tubby-like_C"/>
</dbReference>
<dbReference type="Proteomes" id="UP001515480">
    <property type="component" value="Unassembled WGS sequence"/>
</dbReference>
<dbReference type="EMBL" id="JBGBPQ010000007">
    <property type="protein sequence ID" value="KAL1521537.1"/>
    <property type="molecule type" value="Genomic_DNA"/>
</dbReference>
<protein>
    <recommendedName>
        <fullName evidence="3">Tubby C-terminal domain-containing protein</fullName>
    </recommendedName>
</protein>
<evidence type="ECO:0000313" key="1">
    <source>
        <dbReference type="EMBL" id="KAL1521537.1"/>
    </source>
</evidence>
<organism evidence="1 2">
    <name type="scientific">Prymnesium parvum</name>
    <name type="common">Toxic golden alga</name>
    <dbReference type="NCBI Taxonomy" id="97485"/>
    <lineage>
        <taxon>Eukaryota</taxon>
        <taxon>Haptista</taxon>
        <taxon>Haptophyta</taxon>
        <taxon>Prymnesiophyceae</taxon>
        <taxon>Prymnesiales</taxon>
        <taxon>Prymnesiaceae</taxon>
        <taxon>Prymnesium</taxon>
    </lineage>
</organism>
<comment type="caution">
    <text evidence="1">The sequence shown here is derived from an EMBL/GenBank/DDBJ whole genome shotgun (WGS) entry which is preliminary data.</text>
</comment>
<proteinExistence type="predicted"/>
<reference evidence="1 2" key="1">
    <citation type="journal article" date="2024" name="Science">
        <title>Giant polyketide synthase enzymes in the biosynthesis of giant marine polyether toxins.</title>
        <authorList>
            <person name="Fallon T.R."/>
            <person name="Shende V.V."/>
            <person name="Wierzbicki I.H."/>
            <person name="Pendleton A.L."/>
            <person name="Watervoot N.F."/>
            <person name="Auber R.P."/>
            <person name="Gonzalez D.J."/>
            <person name="Wisecaver J.H."/>
            <person name="Moore B.S."/>
        </authorList>
    </citation>
    <scope>NUCLEOTIDE SEQUENCE [LARGE SCALE GENOMIC DNA]</scope>
    <source>
        <strain evidence="1 2">12B1</strain>
    </source>
</reference>
<accession>A0AB34JKW0</accession>
<evidence type="ECO:0008006" key="3">
    <source>
        <dbReference type="Google" id="ProtNLM"/>
    </source>
</evidence>
<dbReference type="SUPFAM" id="SSF54518">
    <property type="entry name" value="Tubby C-terminal domain-like"/>
    <property type="match status" value="1"/>
</dbReference>
<sequence length="257" mass="28020">MAMTGRLSGSDPTSRAQLASALKCKSARAVELLCNPLNPAVGVATATMLTAREGAPRYDFRIKRGGDALYAFSAFAHQERGAGEETHYTIRLQTMDETVVGGETFCSKLVCSADGKRYTFNDDPSNFHSWPRELGAAIISGDNFCVLLPRVQSNGAAAQFRVVTPQDSIITRFFAGKAREHLMMLSGPWAPKMGEDVALVHLNTDSQQRGEVLFRAREHGEELLVDFSSPLSAFQAFCIALALIHHAQLARTLISED</sequence>
<name>A0AB34JKW0_PRYPA</name>
<gene>
    <name evidence="1" type="ORF">AB1Y20_021196</name>
</gene>
<keyword evidence="2" id="KW-1185">Reference proteome</keyword>
<dbReference type="AlphaFoldDB" id="A0AB34JKW0"/>
<evidence type="ECO:0000313" key="2">
    <source>
        <dbReference type="Proteomes" id="UP001515480"/>
    </source>
</evidence>